<gene>
    <name evidence="11" type="ORF">IHE44_0005955</name>
    <name evidence="10" type="ORF">IHE44_008207</name>
</gene>
<evidence type="ECO:0000313" key="10">
    <source>
        <dbReference type="EMBL" id="KAG0122892.1"/>
    </source>
</evidence>
<comment type="subcellular location">
    <subcellularLocation>
        <location evidence="1">Membrane</location>
        <topology evidence="1">Single-pass membrane protein</topology>
    </subcellularLocation>
</comment>
<dbReference type="EMBL" id="JADDUC020000002">
    <property type="protein sequence ID" value="KAI1242415.1"/>
    <property type="molecule type" value="Genomic_DNA"/>
</dbReference>
<keyword evidence="12" id="KW-1185">Reference proteome</keyword>
<dbReference type="InterPro" id="IPR003599">
    <property type="entry name" value="Ig_sub"/>
</dbReference>
<dbReference type="InterPro" id="IPR013106">
    <property type="entry name" value="Ig_V-set"/>
</dbReference>
<evidence type="ECO:0000256" key="6">
    <source>
        <dbReference type="ARBA" id="ARBA00023136"/>
    </source>
</evidence>
<reference evidence="10" key="1">
    <citation type="submission" date="2020-10" db="EMBL/GenBank/DDBJ databases">
        <title>Feather gene expression reveals the developmental basis of iridescence in African starlings.</title>
        <authorList>
            <person name="Rubenstein D.R."/>
        </authorList>
    </citation>
    <scope>NUCLEOTIDE SEQUENCE</scope>
    <source>
        <strain evidence="10">SS15</strain>
        <tissue evidence="10">Liver</tissue>
    </source>
</reference>
<dbReference type="Gene3D" id="2.60.40.10">
    <property type="entry name" value="Immunoglobulins"/>
    <property type="match status" value="1"/>
</dbReference>
<protein>
    <recommendedName>
        <fullName evidence="9">Ig-like domain-containing protein</fullName>
    </recommendedName>
</protein>
<keyword evidence="5" id="KW-1133">Transmembrane helix</keyword>
<reference evidence="11 12" key="2">
    <citation type="journal article" date="2021" name="J. Hered.">
        <title>Feather Gene Expression Elucidates the Developmental Basis of Plumage Iridescence in African Starlings.</title>
        <authorList>
            <person name="Rubenstein D.R."/>
            <person name="Corvelo A."/>
            <person name="MacManes M.D."/>
            <person name="Maia R."/>
            <person name="Narzisi G."/>
            <person name="Rousaki A."/>
            <person name="Vandenabeele P."/>
            <person name="Shawkey M.D."/>
            <person name="Solomon J."/>
        </authorList>
    </citation>
    <scope>NUCLEOTIDE SEQUENCE [LARGE SCALE GENOMIC DNA]</scope>
    <source>
        <strain evidence="11">SS15</strain>
    </source>
</reference>
<reference evidence="11" key="3">
    <citation type="submission" date="2022-01" db="EMBL/GenBank/DDBJ databases">
        <authorList>
            <person name="Rubenstein D.R."/>
        </authorList>
    </citation>
    <scope>NUCLEOTIDE SEQUENCE</scope>
    <source>
        <strain evidence="11">SS15</strain>
        <tissue evidence="11">Liver</tissue>
    </source>
</reference>
<proteinExistence type="predicted"/>
<evidence type="ECO:0000313" key="12">
    <source>
        <dbReference type="Proteomes" id="UP000618051"/>
    </source>
</evidence>
<dbReference type="AlphaFoldDB" id="A0A835NW81"/>
<dbReference type="InterPro" id="IPR007110">
    <property type="entry name" value="Ig-like_dom"/>
</dbReference>
<keyword evidence="3" id="KW-0732">Signal</keyword>
<feature type="domain" description="Ig-like" evidence="9">
    <location>
        <begin position="57"/>
        <end position="167"/>
    </location>
</feature>
<organism evidence="10">
    <name type="scientific">Lamprotornis superbus</name>
    <dbReference type="NCBI Taxonomy" id="245042"/>
    <lineage>
        <taxon>Eukaryota</taxon>
        <taxon>Metazoa</taxon>
        <taxon>Chordata</taxon>
        <taxon>Craniata</taxon>
        <taxon>Vertebrata</taxon>
        <taxon>Euteleostomi</taxon>
        <taxon>Archelosauria</taxon>
        <taxon>Archosauria</taxon>
        <taxon>Dinosauria</taxon>
        <taxon>Saurischia</taxon>
        <taxon>Theropoda</taxon>
        <taxon>Coelurosauria</taxon>
        <taxon>Aves</taxon>
        <taxon>Neognathae</taxon>
        <taxon>Neoaves</taxon>
        <taxon>Telluraves</taxon>
        <taxon>Australaves</taxon>
        <taxon>Passeriformes</taxon>
        <taxon>Sturnidae</taxon>
        <taxon>Lamprotornis</taxon>
    </lineage>
</organism>
<evidence type="ECO:0000256" key="2">
    <source>
        <dbReference type="ARBA" id="ARBA00022692"/>
    </source>
</evidence>
<dbReference type="Proteomes" id="UP000618051">
    <property type="component" value="Unassembled WGS sequence"/>
</dbReference>
<evidence type="ECO:0000256" key="7">
    <source>
        <dbReference type="ARBA" id="ARBA00023157"/>
    </source>
</evidence>
<accession>A0A835NW81</accession>
<evidence type="ECO:0000256" key="4">
    <source>
        <dbReference type="ARBA" id="ARBA00022737"/>
    </source>
</evidence>
<keyword evidence="8" id="KW-0393">Immunoglobulin domain</keyword>
<dbReference type="InterPro" id="IPR036179">
    <property type="entry name" value="Ig-like_dom_sf"/>
</dbReference>
<dbReference type="PROSITE" id="PS50835">
    <property type="entry name" value="IG_LIKE"/>
    <property type="match status" value="1"/>
</dbReference>
<dbReference type="PANTHER" id="PTHR12207:SF21">
    <property type="entry name" value="IMMUNOGLOBULIN SUPERFAMILY MEMBER 3"/>
    <property type="match status" value="1"/>
</dbReference>
<keyword evidence="6" id="KW-0472">Membrane</keyword>
<comment type="caution">
    <text evidence="10">The sequence shown here is derived from an EMBL/GenBank/DDBJ whole genome shotgun (WGS) entry which is preliminary data.</text>
</comment>
<evidence type="ECO:0000256" key="5">
    <source>
        <dbReference type="ARBA" id="ARBA00022989"/>
    </source>
</evidence>
<name>A0A835NW81_9PASS</name>
<evidence type="ECO:0000313" key="11">
    <source>
        <dbReference type="EMBL" id="KAI1242415.1"/>
    </source>
</evidence>
<dbReference type="InterPro" id="IPR051102">
    <property type="entry name" value="IgSF_V-set/TM_domain"/>
</dbReference>
<evidence type="ECO:0000256" key="1">
    <source>
        <dbReference type="ARBA" id="ARBA00004167"/>
    </source>
</evidence>
<dbReference type="FunFam" id="2.60.40.10:FF:000191">
    <property type="entry name" value="Immunoglobulin superfamily member 3"/>
    <property type="match status" value="1"/>
</dbReference>
<dbReference type="InterPro" id="IPR013783">
    <property type="entry name" value="Ig-like_fold"/>
</dbReference>
<dbReference type="PANTHER" id="PTHR12207">
    <property type="entry name" value="V-SET AND TRANSMEMBRANE DOMAIN-CONTAINING PROTEIN"/>
    <property type="match status" value="1"/>
</dbReference>
<evidence type="ECO:0000259" key="9">
    <source>
        <dbReference type="PROSITE" id="PS50835"/>
    </source>
</evidence>
<keyword evidence="4" id="KW-0677">Repeat</keyword>
<keyword evidence="7" id="KW-1015">Disulfide bond</keyword>
<evidence type="ECO:0000256" key="3">
    <source>
        <dbReference type="ARBA" id="ARBA00022729"/>
    </source>
</evidence>
<keyword evidence="2" id="KW-0812">Transmembrane</keyword>
<evidence type="ECO:0000256" key="8">
    <source>
        <dbReference type="ARBA" id="ARBA00023319"/>
    </source>
</evidence>
<dbReference type="SMART" id="SM00409">
    <property type="entry name" value="IG"/>
    <property type="match status" value="1"/>
</dbReference>
<dbReference type="GO" id="GO:0016020">
    <property type="term" value="C:membrane"/>
    <property type="evidence" value="ECO:0007669"/>
    <property type="project" value="UniProtKB-SubCell"/>
</dbReference>
<dbReference type="EMBL" id="JADDUC010000032">
    <property type="protein sequence ID" value="KAG0122892.1"/>
    <property type="molecule type" value="Genomic_DNA"/>
</dbReference>
<dbReference type="SUPFAM" id="SSF48726">
    <property type="entry name" value="Immunoglobulin"/>
    <property type="match status" value="1"/>
</dbReference>
<sequence>MARVEVKHGKRSVCLVPGIKAVCSKGGGEQVQNPCLRMQLELLEEWCALGGMALAQRQVTVQQGPLYRTEGSHITLWCKVSGYQGPAEQNFQWSIYLPSAPEREVQIVSTMDPSFPYAIYTQRVRGRGIFVERLQGDAALLHITELQERDAGQYECHTPNTDERYFGSYSAKMDLVASDYFFTICTIKRSSER</sequence>
<dbReference type="Pfam" id="PF07686">
    <property type="entry name" value="V-set"/>
    <property type="match status" value="1"/>
</dbReference>
<dbReference type="OrthoDB" id="9890427at2759"/>